<protein>
    <submittedName>
        <fullName evidence="2">Uncharacterized protein</fullName>
    </submittedName>
</protein>
<comment type="caution">
    <text evidence="2">The sequence shown here is derived from an EMBL/GenBank/DDBJ whole genome shotgun (WGS) entry which is preliminary data.</text>
</comment>
<keyword evidence="3" id="KW-1185">Reference proteome</keyword>
<dbReference type="EMBL" id="BFEA01000716">
    <property type="protein sequence ID" value="GBG89107.1"/>
    <property type="molecule type" value="Genomic_DNA"/>
</dbReference>
<organism evidence="2 3">
    <name type="scientific">Chara braunii</name>
    <name type="common">Braun's stonewort</name>
    <dbReference type="NCBI Taxonomy" id="69332"/>
    <lineage>
        <taxon>Eukaryota</taxon>
        <taxon>Viridiplantae</taxon>
        <taxon>Streptophyta</taxon>
        <taxon>Charophyceae</taxon>
        <taxon>Charales</taxon>
        <taxon>Characeae</taxon>
        <taxon>Chara</taxon>
    </lineage>
</organism>
<feature type="compositionally biased region" description="Polar residues" evidence="1">
    <location>
        <begin position="67"/>
        <end position="77"/>
    </location>
</feature>
<feature type="compositionally biased region" description="Acidic residues" evidence="1">
    <location>
        <begin position="334"/>
        <end position="375"/>
    </location>
</feature>
<gene>
    <name evidence="2" type="ORF">CBR_g48818</name>
</gene>
<dbReference type="Gramene" id="GBG89107">
    <property type="protein sequence ID" value="GBG89107"/>
    <property type="gene ID" value="CBR_g48818"/>
</dbReference>
<dbReference type="Proteomes" id="UP000265515">
    <property type="component" value="Unassembled WGS sequence"/>
</dbReference>
<sequence>METPAGLQTPLVSTPVQANIQTPAQPMQMVATPVAAQPTIQLPPGPSGYFPYGWQQPTPPPPPPSWNYGQRQPSANSFPGPGQRAWFTKEHLDLIEKWKTRDIAEDSKKSSHGESSVATSSRGGGKKGKGKDSVSDSEARIKAWIASTFGGSLKKIADKLEDVDRKTTVALDKKGKKKVKEEPATDGGNSRRDKTRTNSHVDEKHEMAVNTADGKQLDEIEGMLQALMTGLNQNAASKSCAESEAVVEETSSGKGTEEPVTCDGVTKDIGRVAEMQSEVLEYMRCRLDYYMTKTYKEIKALCKSRNARCERKDKGAWELAKQDTNQFSKLVNNTEEEDKDLTNEEADDENADDENEADGDEEETEDEDNDEVAGN</sequence>
<feature type="region of interest" description="Disordered" evidence="1">
    <location>
        <begin position="101"/>
        <end position="137"/>
    </location>
</feature>
<feature type="region of interest" description="Disordered" evidence="1">
    <location>
        <begin position="38"/>
        <end position="84"/>
    </location>
</feature>
<evidence type="ECO:0000313" key="3">
    <source>
        <dbReference type="Proteomes" id="UP000265515"/>
    </source>
</evidence>
<dbReference type="AlphaFoldDB" id="A0A388M3D8"/>
<feature type="region of interest" description="Disordered" evidence="1">
    <location>
        <begin position="156"/>
        <end position="201"/>
    </location>
</feature>
<evidence type="ECO:0000313" key="2">
    <source>
        <dbReference type="EMBL" id="GBG89107.1"/>
    </source>
</evidence>
<accession>A0A388M3D8</accession>
<reference evidence="2 3" key="1">
    <citation type="journal article" date="2018" name="Cell">
        <title>The Chara Genome: Secondary Complexity and Implications for Plant Terrestrialization.</title>
        <authorList>
            <person name="Nishiyama T."/>
            <person name="Sakayama H."/>
            <person name="Vries J.D."/>
            <person name="Buschmann H."/>
            <person name="Saint-Marcoux D."/>
            <person name="Ullrich K.K."/>
            <person name="Haas F.B."/>
            <person name="Vanderstraeten L."/>
            <person name="Becker D."/>
            <person name="Lang D."/>
            <person name="Vosolsobe S."/>
            <person name="Rombauts S."/>
            <person name="Wilhelmsson P.K.I."/>
            <person name="Janitza P."/>
            <person name="Kern R."/>
            <person name="Heyl A."/>
            <person name="Rumpler F."/>
            <person name="Villalobos L.I.A.C."/>
            <person name="Clay J.M."/>
            <person name="Skokan R."/>
            <person name="Toyoda A."/>
            <person name="Suzuki Y."/>
            <person name="Kagoshima H."/>
            <person name="Schijlen E."/>
            <person name="Tajeshwar N."/>
            <person name="Catarino B."/>
            <person name="Hetherington A.J."/>
            <person name="Saltykova A."/>
            <person name="Bonnot C."/>
            <person name="Breuninger H."/>
            <person name="Symeonidi A."/>
            <person name="Radhakrishnan G.V."/>
            <person name="Van Nieuwerburgh F."/>
            <person name="Deforce D."/>
            <person name="Chang C."/>
            <person name="Karol K.G."/>
            <person name="Hedrich R."/>
            <person name="Ulvskov P."/>
            <person name="Glockner G."/>
            <person name="Delwiche C.F."/>
            <person name="Petrasek J."/>
            <person name="Van de Peer Y."/>
            <person name="Friml J."/>
            <person name="Beilby M."/>
            <person name="Dolan L."/>
            <person name="Kohara Y."/>
            <person name="Sugano S."/>
            <person name="Fujiyama A."/>
            <person name="Delaux P.-M."/>
            <person name="Quint M."/>
            <person name="TheiBen G."/>
            <person name="Hagemann M."/>
            <person name="Harholt J."/>
            <person name="Dunand C."/>
            <person name="Zachgo S."/>
            <person name="Langdale J."/>
            <person name="Maumus F."/>
            <person name="Straeten D.V.D."/>
            <person name="Gould S.B."/>
            <person name="Rensing S.A."/>
        </authorList>
    </citation>
    <scope>NUCLEOTIDE SEQUENCE [LARGE SCALE GENOMIC DNA]</scope>
    <source>
        <strain evidence="2 3">S276</strain>
    </source>
</reference>
<evidence type="ECO:0000256" key="1">
    <source>
        <dbReference type="SAM" id="MobiDB-lite"/>
    </source>
</evidence>
<feature type="region of interest" description="Disordered" evidence="1">
    <location>
        <begin position="324"/>
        <end position="375"/>
    </location>
</feature>
<feature type="compositionally biased region" description="Polar residues" evidence="1">
    <location>
        <begin position="324"/>
        <end position="333"/>
    </location>
</feature>
<proteinExistence type="predicted"/>
<name>A0A388M3D8_CHABU</name>
<feature type="compositionally biased region" description="Basic and acidic residues" evidence="1">
    <location>
        <begin position="101"/>
        <end position="112"/>
    </location>
</feature>